<keyword evidence="1" id="KW-0472">Membrane</keyword>
<organism evidence="2 3">
    <name type="scientific">Nostocoides australiense Ben110</name>
    <dbReference type="NCBI Taxonomy" id="1193182"/>
    <lineage>
        <taxon>Bacteria</taxon>
        <taxon>Bacillati</taxon>
        <taxon>Actinomycetota</taxon>
        <taxon>Actinomycetes</taxon>
        <taxon>Micrococcales</taxon>
        <taxon>Intrasporangiaceae</taxon>
        <taxon>Nostocoides</taxon>
    </lineage>
</organism>
<dbReference type="EMBL" id="CAJA01000084">
    <property type="protein sequence ID" value="CCH72517.1"/>
    <property type="molecule type" value="Genomic_DNA"/>
</dbReference>
<name>W6JUD5_9MICO</name>
<gene>
    <name evidence="2" type="ORF">BN11_1740005</name>
</gene>
<reference evidence="2 3" key="1">
    <citation type="journal article" date="2013" name="ISME J.">
        <title>A metabolic model for members of the genus Tetrasphaera involved in enhanced biological phosphorus removal.</title>
        <authorList>
            <person name="Kristiansen R."/>
            <person name="Nguyen H.T.T."/>
            <person name="Saunders A.M."/>
            <person name="Nielsen J.L."/>
            <person name="Wimmer R."/>
            <person name="Le V.Q."/>
            <person name="McIlroy S.J."/>
            <person name="Petrovski S."/>
            <person name="Seviour R.J."/>
            <person name="Calteau A."/>
            <person name="Nielsen K.L."/>
            <person name="Nielsen P.H."/>
        </authorList>
    </citation>
    <scope>NUCLEOTIDE SEQUENCE [LARGE SCALE GENOMIC DNA]</scope>
    <source>
        <strain evidence="2 3">Ben110</strain>
    </source>
</reference>
<keyword evidence="1" id="KW-1133">Transmembrane helix</keyword>
<evidence type="ECO:0000256" key="1">
    <source>
        <dbReference type="SAM" id="Phobius"/>
    </source>
</evidence>
<feature type="transmembrane region" description="Helical" evidence="1">
    <location>
        <begin position="54"/>
        <end position="73"/>
    </location>
</feature>
<comment type="caution">
    <text evidence="2">The sequence shown here is derived from an EMBL/GenBank/DDBJ whole genome shotgun (WGS) entry which is preliminary data.</text>
</comment>
<keyword evidence="3" id="KW-1185">Reference proteome</keyword>
<dbReference type="Proteomes" id="UP000035763">
    <property type="component" value="Unassembled WGS sequence"/>
</dbReference>
<evidence type="ECO:0000313" key="3">
    <source>
        <dbReference type="Proteomes" id="UP000035763"/>
    </source>
</evidence>
<dbReference type="AlphaFoldDB" id="W6JUD5"/>
<evidence type="ECO:0000313" key="2">
    <source>
        <dbReference type="EMBL" id="CCH72517.1"/>
    </source>
</evidence>
<protein>
    <submittedName>
        <fullName evidence="2">Uncharacterized protein</fullName>
    </submittedName>
</protein>
<dbReference type="STRING" id="1193182.BN11_1740005"/>
<proteinExistence type="predicted"/>
<keyword evidence="1" id="KW-0812">Transmembrane</keyword>
<sequence>MCTLANSRKVATPPNSVSVVTTGMWVSLPRHRRFVSGRRGALWITPAQTFKIRGSALVGICTLSSGSLGWLLVF</sequence>
<accession>W6JUD5</accession>